<sequence>MRPIKSDTHSHLIKRKKERTVETVRTLCDDRECRAASLYFIFHRQYRLVS</sequence>
<accession>A0A397XMD2</accession>
<evidence type="ECO:0000313" key="2">
    <source>
        <dbReference type="Proteomes" id="UP000264353"/>
    </source>
</evidence>
<name>A0A397XMD2_BRACM</name>
<organism evidence="1 2">
    <name type="scientific">Brassica campestris</name>
    <name type="common">Field mustard</name>
    <dbReference type="NCBI Taxonomy" id="3711"/>
    <lineage>
        <taxon>Eukaryota</taxon>
        <taxon>Viridiplantae</taxon>
        <taxon>Streptophyta</taxon>
        <taxon>Embryophyta</taxon>
        <taxon>Tracheophyta</taxon>
        <taxon>Spermatophyta</taxon>
        <taxon>Magnoliopsida</taxon>
        <taxon>eudicotyledons</taxon>
        <taxon>Gunneridae</taxon>
        <taxon>Pentapetalae</taxon>
        <taxon>rosids</taxon>
        <taxon>malvids</taxon>
        <taxon>Brassicales</taxon>
        <taxon>Brassicaceae</taxon>
        <taxon>Brassiceae</taxon>
        <taxon>Brassica</taxon>
    </lineage>
</organism>
<evidence type="ECO:0000313" key="1">
    <source>
        <dbReference type="EMBL" id="RID42285.1"/>
    </source>
</evidence>
<reference evidence="1 2" key="1">
    <citation type="submission" date="2018-06" db="EMBL/GenBank/DDBJ databases">
        <title>WGS assembly of Brassica rapa FPsc.</title>
        <authorList>
            <person name="Bowman J."/>
            <person name="Kohchi T."/>
            <person name="Yamato K."/>
            <person name="Jenkins J."/>
            <person name="Shu S."/>
            <person name="Ishizaki K."/>
            <person name="Yamaoka S."/>
            <person name="Nishihama R."/>
            <person name="Nakamura Y."/>
            <person name="Berger F."/>
            <person name="Adam C."/>
            <person name="Aki S."/>
            <person name="Althoff F."/>
            <person name="Araki T."/>
            <person name="Arteaga-Vazquez M."/>
            <person name="Balasubrmanian S."/>
            <person name="Bauer D."/>
            <person name="Boehm C."/>
            <person name="Briginshaw L."/>
            <person name="Caballero-Perez J."/>
            <person name="Catarino B."/>
            <person name="Chen F."/>
            <person name="Chiyoda S."/>
            <person name="Chovatia M."/>
            <person name="Davies K."/>
            <person name="Delmans M."/>
            <person name="Demura T."/>
            <person name="Dierschke T."/>
            <person name="Dolan L."/>
            <person name="Dorantes-Acosta A."/>
            <person name="Eklund D."/>
            <person name="Florent S."/>
            <person name="Flores-Sandoval E."/>
            <person name="Fujiyama A."/>
            <person name="Fukuzawa H."/>
            <person name="Galik B."/>
            <person name="Grimanelli D."/>
            <person name="Grimwood J."/>
            <person name="Grossniklaus U."/>
            <person name="Hamada T."/>
            <person name="Haseloff J."/>
            <person name="Hetherington A."/>
            <person name="Higo A."/>
            <person name="Hirakawa Y."/>
            <person name="Hundley H."/>
            <person name="Ikeda Y."/>
            <person name="Inoue K."/>
            <person name="Inoue S."/>
            <person name="Ishida S."/>
            <person name="Jia Q."/>
            <person name="Kakita M."/>
            <person name="Kanazawa T."/>
            <person name="Kawai Y."/>
            <person name="Kawashima T."/>
            <person name="Kennedy M."/>
            <person name="Kinose K."/>
            <person name="Kinoshita T."/>
            <person name="Kohara Y."/>
            <person name="Koide E."/>
            <person name="Komatsu K."/>
            <person name="Kopischke S."/>
            <person name="Kubo M."/>
            <person name="Kyozuka J."/>
            <person name="Lagercrantz U."/>
            <person name="Lin S."/>
            <person name="Lindquist E."/>
            <person name="Lipzen A."/>
            <person name="Lu C."/>
            <person name="Luna E."/>
            <person name="Martienssen R."/>
            <person name="Minamino N."/>
            <person name="Mizutani M."/>
            <person name="Mizutani M."/>
            <person name="Mochizuki N."/>
            <person name="Monte I."/>
            <person name="Mosher R."/>
            <person name="Nagasaki H."/>
            <person name="Nakagami H."/>
            <person name="Naramoto S."/>
            <person name="Nishitani K."/>
            <person name="Ohtani M."/>
            <person name="Okamoto T."/>
            <person name="Okumura M."/>
            <person name="Phillips J."/>
            <person name="Pollak B."/>
            <person name="Reinders A."/>
            <person name="Roevekamp M."/>
            <person name="Sano R."/>
            <person name="Sawa S."/>
            <person name="Schmid M."/>
            <person name="Shirakawa M."/>
            <person name="Solano R."/>
            <person name="Spunde A."/>
            <person name="Suetsugu N."/>
            <person name="Sugano S."/>
            <person name="Sugiyama A."/>
            <person name="Sun R."/>
            <person name="Suzuki Y."/>
            <person name="Takenaka M."/>
            <person name="Takezawa D."/>
            <person name="Tomogane H."/>
            <person name="Tsuzuki M."/>
            <person name="Ueda T."/>
            <person name="Umeda M."/>
            <person name="Ward J."/>
            <person name="Watanabe Y."/>
            <person name="Yazaki K."/>
            <person name="Yokoyama R."/>
            <person name="Yoshitake Y."/>
            <person name="Yotsui I."/>
            <person name="Zachgo S."/>
            <person name="Schmutz J."/>
        </authorList>
    </citation>
    <scope>NUCLEOTIDE SEQUENCE [LARGE SCALE GENOMIC DNA]</scope>
    <source>
        <strain evidence="2">cv. B-3</strain>
    </source>
</reference>
<protein>
    <submittedName>
        <fullName evidence="1">Uncharacterized protein</fullName>
    </submittedName>
</protein>
<gene>
    <name evidence="1" type="ORF">BRARA_J02185</name>
</gene>
<proteinExistence type="predicted"/>
<dbReference type="Proteomes" id="UP000264353">
    <property type="component" value="Chromosome A10"/>
</dbReference>
<dbReference type="AlphaFoldDB" id="A0A397XMD2"/>
<dbReference type="EMBL" id="CM010637">
    <property type="protein sequence ID" value="RID42285.1"/>
    <property type="molecule type" value="Genomic_DNA"/>
</dbReference>